<keyword evidence="1" id="KW-0812">Transmembrane</keyword>
<accession>B5VK11</accession>
<name>B5VK11_YEAS6</name>
<evidence type="ECO:0000256" key="1">
    <source>
        <dbReference type="SAM" id="Phobius"/>
    </source>
</evidence>
<protein>
    <submittedName>
        <fullName evidence="2">Uncharacterized protein</fullName>
    </submittedName>
</protein>
<proteinExistence type="predicted"/>
<keyword evidence="1" id="KW-0472">Membrane</keyword>
<comment type="caution">
    <text evidence="2">The sequence shown here is derived from an EMBL/GenBank/DDBJ whole genome shotgun (WGS) entry which is preliminary data.</text>
</comment>
<dbReference type="AlphaFoldDB" id="B5VK11"/>
<dbReference type="Proteomes" id="UP000008988">
    <property type="component" value="Unassembled WGS sequence"/>
</dbReference>
<evidence type="ECO:0000313" key="2">
    <source>
        <dbReference type="EMBL" id="EDZ71734.1"/>
    </source>
</evidence>
<sequence>MLDCLPFSSDGSMIFTGVDEKLLLELLLNPEDGRPLDILGLGMMVDAISVLFFTLFSEYFSAVEGSTFIPMLMLPGENDLLLRNFLDISLGSRSSYSGSLFVRPLEELKDNLFLQSCKTSLLVFCLSAIALIIDLALLLGLT</sequence>
<gene>
    <name evidence="2" type="ORF">AWRI1631_81320</name>
</gene>
<evidence type="ECO:0000313" key="3">
    <source>
        <dbReference type="Proteomes" id="UP000008988"/>
    </source>
</evidence>
<reference evidence="2 3" key="1">
    <citation type="journal article" date="2008" name="FEMS Yeast Res.">
        <title>Comparative genome analysis of a Saccharomyces cerevisiae wine strain.</title>
        <authorList>
            <person name="Borneman A.R."/>
            <person name="Forgan A.H."/>
            <person name="Pretorius I.S."/>
            <person name="Chambers P.J."/>
        </authorList>
    </citation>
    <scope>NUCLEOTIDE SEQUENCE [LARGE SCALE GENOMIC DNA]</scope>
    <source>
        <strain evidence="2 3">AWRI1631</strain>
    </source>
</reference>
<feature type="transmembrane region" description="Helical" evidence="1">
    <location>
        <begin position="38"/>
        <end position="56"/>
    </location>
</feature>
<organism evidence="2 3">
    <name type="scientific">Saccharomyces cerevisiae (strain AWRI1631)</name>
    <name type="common">Baker's yeast</name>
    <dbReference type="NCBI Taxonomy" id="545124"/>
    <lineage>
        <taxon>Eukaryota</taxon>
        <taxon>Fungi</taxon>
        <taxon>Dikarya</taxon>
        <taxon>Ascomycota</taxon>
        <taxon>Saccharomycotina</taxon>
        <taxon>Saccharomycetes</taxon>
        <taxon>Saccharomycetales</taxon>
        <taxon>Saccharomycetaceae</taxon>
        <taxon>Saccharomyces</taxon>
    </lineage>
</organism>
<dbReference type="EMBL" id="ABSV01001096">
    <property type="protein sequence ID" value="EDZ71734.1"/>
    <property type="molecule type" value="Genomic_DNA"/>
</dbReference>
<feature type="non-terminal residue" evidence="2">
    <location>
        <position position="142"/>
    </location>
</feature>
<feature type="transmembrane region" description="Helical" evidence="1">
    <location>
        <begin position="121"/>
        <end position="141"/>
    </location>
</feature>
<keyword evidence="1" id="KW-1133">Transmembrane helix</keyword>